<dbReference type="PANTHER" id="PTHR33083:SF49">
    <property type="entry name" value="SENESCENCE REGULATOR"/>
    <property type="match status" value="1"/>
</dbReference>
<keyword evidence="3" id="KW-1185">Reference proteome</keyword>
<sequence>MAQEEFQESDTIFRDIVGFSGGDAKTTCHIAGYSDYKKLGISNSFKRKNRSVPINIPEIHSDTKFGYEYDEEDDSNFGTIMPPHEILGRRITGKMAFSVCSENGRTLKGRHMCEIRNSILRLTGFLET</sequence>
<dbReference type="EMBL" id="JAUIZM010000006">
    <property type="protein sequence ID" value="KAK1378525.1"/>
    <property type="molecule type" value="Genomic_DNA"/>
</dbReference>
<dbReference type="PANTHER" id="PTHR33083">
    <property type="entry name" value="EXPRESSED PROTEIN"/>
    <property type="match status" value="1"/>
</dbReference>
<name>A0AAD8MJN4_9APIA</name>
<dbReference type="GO" id="GO:0010150">
    <property type="term" value="P:leaf senescence"/>
    <property type="evidence" value="ECO:0007669"/>
    <property type="project" value="UniProtKB-ARBA"/>
</dbReference>
<reference evidence="2" key="1">
    <citation type="submission" date="2023-02" db="EMBL/GenBank/DDBJ databases">
        <title>Genome of toxic invasive species Heracleum sosnowskyi carries increased number of genes despite the absence of recent whole-genome duplications.</title>
        <authorList>
            <person name="Schelkunov M."/>
            <person name="Shtratnikova V."/>
            <person name="Makarenko M."/>
            <person name="Klepikova A."/>
            <person name="Omelchenko D."/>
            <person name="Novikova G."/>
            <person name="Obukhova E."/>
            <person name="Bogdanov V."/>
            <person name="Penin A."/>
            <person name="Logacheva M."/>
        </authorList>
    </citation>
    <scope>NUCLEOTIDE SEQUENCE</scope>
    <source>
        <strain evidence="2">Hsosn_3</strain>
        <tissue evidence="2">Leaf</tissue>
    </source>
</reference>
<proteinExistence type="inferred from homology"/>
<gene>
    <name evidence="2" type="ORF">POM88_025269</name>
</gene>
<dbReference type="Pfam" id="PF04520">
    <property type="entry name" value="Senescence_reg"/>
    <property type="match status" value="1"/>
</dbReference>
<reference evidence="2" key="2">
    <citation type="submission" date="2023-05" db="EMBL/GenBank/DDBJ databases">
        <authorList>
            <person name="Schelkunov M.I."/>
        </authorList>
    </citation>
    <scope>NUCLEOTIDE SEQUENCE</scope>
    <source>
        <strain evidence="2">Hsosn_3</strain>
        <tissue evidence="2">Leaf</tissue>
    </source>
</reference>
<evidence type="ECO:0000313" key="2">
    <source>
        <dbReference type="EMBL" id="KAK1378525.1"/>
    </source>
</evidence>
<protein>
    <submittedName>
        <fullName evidence="2">Pentatricopeptide repeat superfamily protein</fullName>
    </submittedName>
</protein>
<evidence type="ECO:0000256" key="1">
    <source>
        <dbReference type="ARBA" id="ARBA00034773"/>
    </source>
</evidence>
<organism evidence="2 3">
    <name type="scientific">Heracleum sosnowskyi</name>
    <dbReference type="NCBI Taxonomy" id="360622"/>
    <lineage>
        <taxon>Eukaryota</taxon>
        <taxon>Viridiplantae</taxon>
        <taxon>Streptophyta</taxon>
        <taxon>Embryophyta</taxon>
        <taxon>Tracheophyta</taxon>
        <taxon>Spermatophyta</taxon>
        <taxon>Magnoliopsida</taxon>
        <taxon>eudicotyledons</taxon>
        <taxon>Gunneridae</taxon>
        <taxon>Pentapetalae</taxon>
        <taxon>asterids</taxon>
        <taxon>campanulids</taxon>
        <taxon>Apiales</taxon>
        <taxon>Apiaceae</taxon>
        <taxon>Apioideae</taxon>
        <taxon>apioid superclade</taxon>
        <taxon>Tordylieae</taxon>
        <taxon>Tordyliinae</taxon>
        <taxon>Heracleum</taxon>
    </lineage>
</organism>
<comment type="caution">
    <text evidence="2">The sequence shown here is derived from an EMBL/GenBank/DDBJ whole genome shotgun (WGS) entry which is preliminary data.</text>
</comment>
<dbReference type="Proteomes" id="UP001237642">
    <property type="component" value="Unassembled WGS sequence"/>
</dbReference>
<evidence type="ECO:0000313" key="3">
    <source>
        <dbReference type="Proteomes" id="UP001237642"/>
    </source>
</evidence>
<dbReference type="AlphaFoldDB" id="A0AAD8MJN4"/>
<comment type="similarity">
    <text evidence="1">Belongs to the senescence regulator S40 family.</text>
</comment>
<dbReference type="InterPro" id="IPR007608">
    <property type="entry name" value="Senescence_reg_S40"/>
</dbReference>
<accession>A0AAD8MJN4</accession>